<sequence length="118" mass="13338">MQHCRDEDQGAAGEAAVRGRRDVVVGAGGRRPRQLQRHRLLQLPQGRRAWGCHHDGDGDGDTKVAVVVQDEERLLRLPELQGHRATGRLRRPHEHRHQGQARHHPQESQLGRTVGRCV</sequence>
<reference evidence="2" key="2">
    <citation type="journal article" date="2015" name="Data Brief">
        <title>Shoot transcriptome of the giant reed, Arundo donax.</title>
        <authorList>
            <person name="Barrero R.A."/>
            <person name="Guerrero F.D."/>
            <person name="Moolhuijzen P."/>
            <person name="Goolsby J.A."/>
            <person name="Tidwell J."/>
            <person name="Bellgard S.E."/>
            <person name="Bellgard M.I."/>
        </authorList>
    </citation>
    <scope>NUCLEOTIDE SEQUENCE</scope>
    <source>
        <tissue evidence="2">Shoot tissue taken approximately 20 cm above the soil surface</tissue>
    </source>
</reference>
<reference evidence="2" key="1">
    <citation type="submission" date="2014-09" db="EMBL/GenBank/DDBJ databases">
        <authorList>
            <person name="Magalhaes I.L.F."/>
            <person name="Oliveira U."/>
            <person name="Santos F.R."/>
            <person name="Vidigal T.H.D.A."/>
            <person name="Brescovit A.D."/>
            <person name="Santos A.J."/>
        </authorList>
    </citation>
    <scope>NUCLEOTIDE SEQUENCE</scope>
    <source>
        <tissue evidence="2">Shoot tissue taken approximately 20 cm above the soil surface</tissue>
    </source>
</reference>
<protein>
    <submittedName>
        <fullName evidence="2">Uncharacterized protein</fullName>
    </submittedName>
</protein>
<feature type="compositionally biased region" description="Basic residues" evidence="1">
    <location>
        <begin position="85"/>
        <end position="103"/>
    </location>
</feature>
<dbReference type="AlphaFoldDB" id="A0A0A9B7Z2"/>
<evidence type="ECO:0000313" key="2">
    <source>
        <dbReference type="EMBL" id="JAD60084.1"/>
    </source>
</evidence>
<organism evidence="2">
    <name type="scientific">Arundo donax</name>
    <name type="common">Giant reed</name>
    <name type="synonym">Donax arundinaceus</name>
    <dbReference type="NCBI Taxonomy" id="35708"/>
    <lineage>
        <taxon>Eukaryota</taxon>
        <taxon>Viridiplantae</taxon>
        <taxon>Streptophyta</taxon>
        <taxon>Embryophyta</taxon>
        <taxon>Tracheophyta</taxon>
        <taxon>Spermatophyta</taxon>
        <taxon>Magnoliopsida</taxon>
        <taxon>Liliopsida</taxon>
        <taxon>Poales</taxon>
        <taxon>Poaceae</taxon>
        <taxon>PACMAD clade</taxon>
        <taxon>Arundinoideae</taxon>
        <taxon>Arundineae</taxon>
        <taxon>Arundo</taxon>
    </lineage>
</organism>
<evidence type="ECO:0000256" key="1">
    <source>
        <dbReference type="SAM" id="MobiDB-lite"/>
    </source>
</evidence>
<name>A0A0A9B7Z2_ARUDO</name>
<feature type="region of interest" description="Disordered" evidence="1">
    <location>
        <begin position="78"/>
        <end position="118"/>
    </location>
</feature>
<proteinExistence type="predicted"/>
<dbReference type="EMBL" id="GBRH01237811">
    <property type="protein sequence ID" value="JAD60084.1"/>
    <property type="molecule type" value="Transcribed_RNA"/>
</dbReference>
<accession>A0A0A9B7Z2</accession>